<reference evidence="2" key="1">
    <citation type="journal article" date="2021" name="Proc. Natl. Acad. Sci. U.S.A.">
        <title>A Catalog of Tens of Thousands of Viruses from Human Metagenomes Reveals Hidden Associations with Chronic Diseases.</title>
        <authorList>
            <person name="Tisza M.J."/>
            <person name="Buck C.B."/>
        </authorList>
    </citation>
    <scope>NUCLEOTIDE SEQUENCE</scope>
    <source>
        <strain evidence="2">CtPUt3</strain>
    </source>
</reference>
<proteinExistence type="predicted"/>
<organism evidence="2">
    <name type="scientific">Siphoviridae sp. ctPUt3</name>
    <dbReference type="NCBI Taxonomy" id="2825485"/>
    <lineage>
        <taxon>Viruses</taxon>
        <taxon>Duplodnaviria</taxon>
        <taxon>Heunggongvirae</taxon>
        <taxon>Uroviricota</taxon>
        <taxon>Caudoviricetes</taxon>
    </lineage>
</organism>
<feature type="compositionally biased region" description="Low complexity" evidence="1">
    <location>
        <begin position="121"/>
        <end position="140"/>
    </location>
</feature>
<accession>A0A8S5U4Q6</accession>
<sequence>MSILLTVPAIVALTNLAKRTGLPAKLAPLVSVLAGVAVACGDAYSTGAGYLDAAARGIILGLTASGLYDLMPGEPKGSTVNVYGKDSVRGRHSATTGTPEPDPIEPDAPAKTPTPAPEPQLDPAAAAAAHVASLPAPATAPTELHEALRKE</sequence>
<evidence type="ECO:0000313" key="2">
    <source>
        <dbReference type="EMBL" id="DAF89427.1"/>
    </source>
</evidence>
<feature type="region of interest" description="Disordered" evidence="1">
    <location>
        <begin position="79"/>
        <end position="151"/>
    </location>
</feature>
<evidence type="ECO:0000256" key="1">
    <source>
        <dbReference type="SAM" id="MobiDB-lite"/>
    </source>
</evidence>
<dbReference type="EMBL" id="BK016010">
    <property type="protein sequence ID" value="DAF89427.1"/>
    <property type="molecule type" value="Genomic_DNA"/>
</dbReference>
<protein>
    <submittedName>
        <fullName evidence="2">Holin</fullName>
    </submittedName>
</protein>
<name>A0A8S5U4Q6_9CAUD</name>